<name>A0A8J5J187_9STRA</name>
<dbReference type="Proteomes" id="UP000709295">
    <property type="component" value="Unassembled WGS sequence"/>
</dbReference>
<proteinExistence type="predicted"/>
<evidence type="ECO:0000313" key="2">
    <source>
        <dbReference type="Proteomes" id="UP000709295"/>
    </source>
</evidence>
<protein>
    <submittedName>
        <fullName evidence="1">Uncharacterized protein</fullName>
    </submittedName>
</protein>
<sequence>MGRGRRWSTTEDEALVRLYLHISQSPVDGTEQKAAAFRKNILDTFHATVNPPHR</sequence>
<gene>
    <name evidence="1" type="ORF">JG688_00004080</name>
</gene>
<accession>A0A8J5J187</accession>
<comment type="caution">
    <text evidence="1">The sequence shown here is derived from an EMBL/GenBank/DDBJ whole genome shotgun (WGS) entry which is preliminary data.</text>
</comment>
<reference evidence="1" key="1">
    <citation type="submission" date="2021-01" db="EMBL/GenBank/DDBJ databases">
        <title>Phytophthora aleatoria, a newly-described species from Pinus radiata is distinct from Phytophthora cactorum isolates based on comparative genomics.</title>
        <authorList>
            <person name="Mcdougal R."/>
            <person name="Panda P."/>
            <person name="Williams N."/>
            <person name="Studholme D.J."/>
        </authorList>
    </citation>
    <scope>NUCLEOTIDE SEQUENCE</scope>
    <source>
        <strain evidence="1">NZFS 4037</strain>
    </source>
</reference>
<feature type="non-terminal residue" evidence="1">
    <location>
        <position position="54"/>
    </location>
</feature>
<dbReference type="EMBL" id="JAENGY010000139">
    <property type="protein sequence ID" value="KAG6972231.1"/>
    <property type="molecule type" value="Genomic_DNA"/>
</dbReference>
<dbReference type="AlphaFoldDB" id="A0A8J5J187"/>
<evidence type="ECO:0000313" key="1">
    <source>
        <dbReference type="EMBL" id="KAG6972231.1"/>
    </source>
</evidence>
<organism evidence="1 2">
    <name type="scientific">Phytophthora aleatoria</name>
    <dbReference type="NCBI Taxonomy" id="2496075"/>
    <lineage>
        <taxon>Eukaryota</taxon>
        <taxon>Sar</taxon>
        <taxon>Stramenopiles</taxon>
        <taxon>Oomycota</taxon>
        <taxon>Peronosporomycetes</taxon>
        <taxon>Peronosporales</taxon>
        <taxon>Peronosporaceae</taxon>
        <taxon>Phytophthora</taxon>
    </lineage>
</organism>
<keyword evidence="2" id="KW-1185">Reference proteome</keyword>